<accession>M1GMG8</accession>
<sequence>RWRICFKYSLITFAEIWLKNTLFYKSSCHYYVHRYSTSTNNSSAEGDDPNKDDDDDDPNKILWKIILGRVGMTRYLHKMAKKWLLIGKPATPEILNTLLPHSNIKITEKGLKTLLHSPKLLITDLIDHTLVLNKIKRTSGAAGKTYIPGIYIWTHKVTGDKYVGSSSQLLSRLRGYLLRTHKVSGKFIPLLYAGPITDWTLEIFFVKELGNFRYEHVLEQYYLLDPSFNLNMVRVVNNPSGSNARPLFMYNRDKSVLYYGSSQEIDFINLLNICHTTLSKHVTKGTYYLGKYLFTREIVPSARVSDIHIVDLALKLELDRGQYNINKPINSLSQSVVLVDIKTKEQQLFYSLGKCVDFLKSKGFKADQRTLVKRLDSKLVYHGYKCYTPVHQDLVKSPD</sequence>
<dbReference type="InterPro" id="IPR000305">
    <property type="entry name" value="GIY-YIG_endonuc"/>
</dbReference>
<dbReference type="GeneID" id="14658515"/>
<dbReference type="InterPro" id="IPR035901">
    <property type="entry name" value="GIY-YIG_endonuc_sf"/>
</dbReference>
<organism evidence="2">
    <name type="scientific">Microbotryum cf. violaceum BFL-2013</name>
    <dbReference type="NCBI Taxonomy" id="1288119"/>
    <lineage>
        <taxon>Eukaryota</taxon>
        <taxon>Fungi</taxon>
        <taxon>Dikarya</taxon>
        <taxon>Basidiomycota</taxon>
        <taxon>Pucciniomycotina</taxon>
        <taxon>Microbotryomycetes</taxon>
        <taxon>Microbotryales</taxon>
        <taxon>Microbotryaceae</taxon>
        <taxon>Microbotryum</taxon>
    </lineage>
</organism>
<evidence type="ECO:0000313" key="2">
    <source>
        <dbReference type="EMBL" id="AGE14634.1"/>
    </source>
</evidence>
<dbReference type="SUPFAM" id="SSF82771">
    <property type="entry name" value="GIY-YIG endonuclease"/>
    <property type="match status" value="1"/>
</dbReference>
<feature type="domain" description="GIY-YIG" evidence="1">
    <location>
        <begin position="147"/>
        <end position="236"/>
    </location>
</feature>
<dbReference type="SMART" id="SM00465">
    <property type="entry name" value="GIYc"/>
    <property type="match status" value="1"/>
</dbReference>
<geneLocation type="mitochondrion" evidence="2"/>
<evidence type="ECO:0000259" key="1">
    <source>
        <dbReference type="SMART" id="SM00465"/>
    </source>
</evidence>
<dbReference type="RefSeq" id="YP_007475421.1">
    <property type="nucleotide sequence ID" value="NC_020354.1"/>
</dbReference>
<dbReference type="AlphaFoldDB" id="M1GMG8"/>
<reference evidence="2" key="1">
    <citation type="submission" date="2012-12" db="EMBL/GenBank/DDBJ databases">
        <authorList>
            <person name="Lang B.F."/>
        </authorList>
    </citation>
    <scope>NUCLEOTIDE SEQUENCE</scope>
</reference>
<dbReference type="InterPro" id="IPR003647">
    <property type="entry name" value="Intron_nuc_1_rpt"/>
</dbReference>
<protein>
    <recommendedName>
        <fullName evidence="1">GIY-YIG domain-containing protein</fullName>
    </recommendedName>
</protein>
<keyword evidence="2" id="KW-0496">Mitochondrion</keyword>
<dbReference type="EMBL" id="KC285587">
    <property type="protein sequence ID" value="AGE14634.1"/>
    <property type="molecule type" value="Genomic_DNA"/>
</dbReference>
<gene>
    <name evidence="2" type="primary">orf399</name>
</gene>
<name>M1GMG8_9BASI</name>
<proteinExistence type="predicted"/>
<dbReference type="SMART" id="SM00497">
    <property type="entry name" value="IENR1"/>
    <property type="match status" value="2"/>
</dbReference>
<feature type="non-terminal residue" evidence="2">
    <location>
        <position position="1"/>
    </location>
</feature>